<reference evidence="2 3" key="1">
    <citation type="submission" date="2019-11" db="EMBL/GenBank/DDBJ databases">
        <title>Draft Genome Sequence of Plant Growth-Promoting Rhizosphere-Associated Bacteria.</title>
        <authorList>
            <person name="Vasilyev I.Y."/>
            <person name="Radchenko V."/>
            <person name="Ilnitskaya E.V."/>
        </authorList>
    </citation>
    <scope>NUCLEOTIDE SEQUENCE [LARGE SCALE GENOMIC DNA]</scope>
    <source>
        <strain evidence="2 3">VRA_01-1sq_f</strain>
    </source>
</reference>
<feature type="non-terminal residue" evidence="2">
    <location>
        <position position="1"/>
    </location>
</feature>
<proteinExistence type="predicted"/>
<dbReference type="Pfam" id="PF18740">
    <property type="entry name" value="EC042_2821"/>
    <property type="match status" value="1"/>
</dbReference>
<evidence type="ECO:0000259" key="1">
    <source>
        <dbReference type="Pfam" id="PF18740"/>
    </source>
</evidence>
<sequence>NIRAKYSNILAERLIKSRDEISKDIANEGSGFAIPVETRFTLTKNKKDADITFRYAKESDNSVTILHDIKDPSAVYIYTTKKVIQLVNKRLKKDNILLSKIKNGEKIKSVFTTNDFQLFIKFYGIKGNSKYSYLYTIGNRYGYSIKVIDFIVGEIKKRPDTIIETLKSELKK</sequence>
<organism evidence="2 3">
    <name type="scientific">Ligilactobacillus salivarius</name>
    <dbReference type="NCBI Taxonomy" id="1624"/>
    <lineage>
        <taxon>Bacteria</taxon>
        <taxon>Bacillati</taxon>
        <taxon>Bacillota</taxon>
        <taxon>Bacilli</taxon>
        <taxon>Lactobacillales</taxon>
        <taxon>Lactobacillaceae</taxon>
        <taxon>Ligilactobacillus</taxon>
    </lineage>
</organism>
<accession>A0A7X2MGF2</accession>
<protein>
    <submittedName>
        <fullName evidence="2">DUF3644 domain-containing protein</fullName>
    </submittedName>
</protein>
<evidence type="ECO:0000313" key="3">
    <source>
        <dbReference type="Proteomes" id="UP000467635"/>
    </source>
</evidence>
<dbReference type="Proteomes" id="UP000467635">
    <property type="component" value="Unassembled WGS sequence"/>
</dbReference>
<dbReference type="AlphaFoldDB" id="A0A7X2MGF2"/>
<evidence type="ECO:0000313" key="2">
    <source>
        <dbReference type="EMBL" id="MSE08864.1"/>
    </source>
</evidence>
<gene>
    <name evidence="2" type="ORF">GKC33_09215</name>
</gene>
<dbReference type="EMBL" id="WKKX01000478">
    <property type="protein sequence ID" value="MSE08864.1"/>
    <property type="molecule type" value="Genomic_DNA"/>
</dbReference>
<feature type="domain" description="EC042-2821-like Restriction Endonuclease-like" evidence="1">
    <location>
        <begin position="71"/>
        <end position="167"/>
    </location>
</feature>
<name>A0A7X2MGF2_9LACO</name>
<dbReference type="InterPro" id="IPR049530">
    <property type="entry name" value="EC042_2821"/>
</dbReference>
<comment type="caution">
    <text evidence="2">The sequence shown here is derived from an EMBL/GenBank/DDBJ whole genome shotgun (WGS) entry which is preliminary data.</text>
</comment>